<evidence type="ECO:0000256" key="2">
    <source>
        <dbReference type="ARBA" id="ARBA00022679"/>
    </source>
</evidence>
<evidence type="ECO:0000313" key="6">
    <source>
        <dbReference type="Proteomes" id="UP001221686"/>
    </source>
</evidence>
<gene>
    <name evidence="5" type="ORF">POL25_42610</name>
</gene>
<keyword evidence="6" id="KW-1185">Reference proteome</keyword>
<evidence type="ECO:0000259" key="4">
    <source>
        <dbReference type="Pfam" id="PF08241"/>
    </source>
</evidence>
<dbReference type="PANTHER" id="PTHR43464">
    <property type="entry name" value="METHYLTRANSFERASE"/>
    <property type="match status" value="1"/>
</dbReference>
<dbReference type="Gene3D" id="3.40.50.150">
    <property type="entry name" value="Vaccinia Virus protein VP39"/>
    <property type="match status" value="1"/>
</dbReference>
<dbReference type="RefSeq" id="WP_272092195.1">
    <property type="nucleotide sequence ID" value="NZ_JAQNDL010000005.1"/>
</dbReference>
<comment type="caution">
    <text evidence="5">The sequence shown here is derived from an EMBL/GenBank/DDBJ whole genome shotgun (WGS) entry which is preliminary data.</text>
</comment>
<dbReference type="CDD" id="cd02440">
    <property type="entry name" value="AdoMet_MTases"/>
    <property type="match status" value="1"/>
</dbReference>
<evidence type="ECO:0000256" key="1">
    <source>
        <dbReference type="ARBA" id="ARBA00022603"/>
    </source>
</evidence>
<accession>A0ABT5ECQ5</accession>
<organism evidence="5 6">
    <name type="scientific">Nannocystis bainbridge</name>
    <dbReference type="NCBI Taxonomy" id="2995303"/>
    <lineage>
        <taxon>Bacteria</taxon>
        <taxon>Pseudomonadati</taxon>
        <taxon>Myxococcota</taxon>
        <taxon>Polyangia</taxon>
        <taxon>Nannocystales</taxon>
        <taxon>Nannocystaceae</taxon>
        <taxon>Nannocystis</taxon>
    </lineage>
</organism>
<dbReference type="GO" id="GO:0032259">
    <property type="term" value="P:methylation"/>
    <property type="evidence" value="ECO:0007669"/>
    <property type="project" value="UniProtKB-KW"/>
</dbReference>
<reference evidence="5 6" key="1">
    <citation type="submission" date="2022-11" db="EMBL/GenBank/DDBJ databases">
        <title>Minimal conservation of predation-associated metabolite biosynthetic gene clusters underscores biosynthetic potential of Myxococcota including descriptions for ten novel species: Archangium lansinium sp. nov., Myxococcus landrumus sp. nov., Nannocystis bai.</title>
        <authorList>
            <person name="Ahearne A."/>
            <person name="Stevens C."/>
            <person name="Dowd S."/>
        </authorList>
    </citation>
    <scope>NUCLEOTIDE SEQUENCE [LARGE SCALE GENOMIC DNA]</scope>
    <source>
        <strain evidence="5 6">BB15-2</strain>
    </source>
</reference>
<name>A0ABT5ECQ5_9BACT</name>
<keyword evidence="1 5" id="KW-0489">Methyltransferase</keyword>
<dbReference type="Pfam" id="PF08241">
    <property type="entry name" value="Methyltransf_11"/>
    <property type="match status" value="1"/>
</dbReference>
<keyword evidence="2" id="KW-0808">Transferase</keyword>
<dbReference type="GO" id="GO:0008168">
    <property type="term" value="F:methyltransferase activity"/>
    <property type="evidence" value="ECO:0007669"/>
    <property type="project" value="UniProtKB-KW"/>
</dbReference>
<evidence type="ECO:0000313" key="5">
    <source>
        <dbReference type="EMBL" id="MDC0723652.1"/>
    </source>
</evidence>
<proteinExistence type="predicted"/>
<keyword evidence="3" id="KW-0949">S-adenosyl-L-methionine</keyword>
<evidence type="ECO:0000256" key="3">
    <source>
        <dbReference type="ARBA" id="ARBA00022691"/>
    </source>
</evidence>
<dbReference type="InterPro" id="IPR029063">
    <property type="entry name" value="SAM-dependent_MTases_sf"/>
</dbReference>
<dbReference type="Proteomes" id="UP001221686">
    <property type="component" value="Unassembled WGS sequence"/>
</dbReference>
<dbReference type="PANTHER" id="PTHR43464:SF19">
    <property type="entry name" value="UBIQUINONE BIOSYNTHESIS O-METHYLTRANSFERASE, MITOCHONDRIAL"/>
    <property type="match status" value="1"/>
</dbReference>
<dbReference type="InterPro" id="IPR013216">
    <property type="entry name" value="Methyltransf_11"/>
</dbReference>
<protein>
    <submittedName>
        <fullName evidence="5">Methyltransferase domain-containing protein</fullName>
    </submittedName>
</protein>
<dbReference type="SUPFAM" id="SSF53335">
    <property type="entry name" value="S-adenosyl-L-methionine-dependent methyltransferases"/>
    <property type="match status" value="1"/>
</dbReference>
<dbReference type="EMBL" id="JAQNDL010000005">
    <property type="protein sequence ID" value="MDC0723652.1"/>
    <property type="molecule type" value="Genomic_DNA"/>
</dbReference>
<sequence>MTAKQPRKTFLGVYLGDLRDFGHYLRQLWNESGFGQAFFDAKYERVDPWGYAASRYDELKRAMAAYGLQGRRARHLLDVGCGEGFLARHLRAHGERISLVDISAAAVERARARVEVAGEDHVGDALTVLRGLRSGEYDAIVISELLYYLAPFPFSRYGRALRREVMRVLAPGGLLVLVHPYSALLHAAYRWHPGMALRAHARLKTRRSVTMLALEKGESKASARGR</sequence>
<feature type="domain" description="Methyltransferase type 11" evidence="4">
    <location>
        <begin position="77"/>
        <end position="177"/>
    </location>
</feature>